<protein>
    <submittedName>
        <fullName evidence="1">Lycopene beta cyclase</fullName>
    </submittedName>
</protein>
<proteinExistence type="predicted"/>
<dbReference type="eggNOG" id="COG0644">
    <property type="taxonomic scope" value="Bacteria"/>
</dbReference>
<dbReference type="Proteomes" id="UP000029221">
    <property type="component" value="Unassembled WGS sequence"/>
</dbReference>
<reference evidence="1" key="1">
    <citation type="journal article" date="2014" name="Genome Announc.">
        <title>Draft Genome Sequences of Marine Flavobacterium Nonlabens Strains NR17, NR24, NR27, NR32, NR33, and Ara13.</title>
        <authorList>
            <person name="Nakanishi M."/>
            <person name="Meirelles P."/>
            <person name="Suzuki R."/>
            <person name="Takatani N."/>
            <person name="Mino S."/>
            <person name="Suda W."/>
            <person name="Oshima K."/>
            <person name="Hattori M."/>
            <person name="Ohkuma M."/>
            <person name="Hosokawa M."/>
            <person name="Miyashita K."/>
            <person name="Thompson F.L."/>
            <person name="Niwa A."/>
            <person name="Sawabe T."/>
            <person name="Sawabe T."/>
        </authorList>
    </citation>
    <scope>NUCLEOTIDE SEQUENCE [LARGE SCALE GENOMIC DNA]</scope>
    <source>
        <strain evidence="1">JCM 19294</strain>
    </source>
</reference>
<comment type="caution">
    <text evidence="1">The sequence shown here is derived from an EMBL/GenBank/DDBJ whole genome shotgun (WGS) entry which is preliminary data.</text>
</comment>
<dbReference type="InterPro" id="IPR036188">
    <property type="entry name" value="FAD/NAD-bd_sf"/>
</dbReference>
<organism evidence="1 2">
    <name type="scientific">Nonlabens tegetincola</name>
    <dbReference type="NCBI Taxonomy" id="323273"/>
    <lineage>
        <taxon>Bacteria</taxon>
        <taxon>Pseudomonadati</taxon>
        <taxon>Bacteroidota</taxon>
        <taxon>Flavobacteriia</taxon>
        <taxon>Flavobacteriales</taxon>
        <taxon>Flavobacteriaceae</taxon>
        <taxon>Nonlabens</taxon>
    </lineage>
</organism>
<sequence>MDNHYDIAIIGMGCAGSHVVLQLLENAPHLRVAILDPYGSLTQEKTWSFWEKGPGKYDDLIIASWKNCRFHTGDEELSLTMNPYLYKSIENVKFSAFAKAQLQQNSNYTYLESKVLNIDQEANLNYQDDKIYVNHAKGTISSDLVLDSRPLEVIPSTGITLLQHFKGWFIETPEDYFDPKEFTKMDYQLVDPGTTSFVYILPFSKRKALVEYTYFAKNLVQDDVYDQYLETYITDFLKISDYKISKVEKGIIPMTSHDFKPFKNKNVVTIGTAGGWVKASTGYSFKNSERLARQLVNNYLENRPLSYKMTNKKYEVFDETLLRVLHENEASGPEIFSKMYQRNSVQNIMAFLDEESSLLAELGIMKSLTSWPFIKNFFKSL</sequence>
<gene>
    <name evidence="1" type="ORF">JCM19294_228</name>
</gene>
<dbReference type="AlphaFoldDB" id="A0A090Q656"/>
<dbReference type="STRING" id="319236.BST91_06585"/>
<dbReference type="SUPFAM" id="SSF51905">
    <property type="entry name" value="FAD/NAD(P)-binding domain"/>
    <property type="match status" value="1"/>
</dbReference>
<name>A0A090Q656_9FLAO</name>
<accession>A0A090Q656</accession>
<dbReference type="RefSeq" id="WP_042279429.1">
    <property type="nucleotide sequence ID" value="NZ_BBML01000006.1"/>
</dbReference>
<dbReference type="Pfam" id="PF05834">
    <property type="entry name" value="Lycopene_cycl"/>
    <property type="match status" value="1"/>
</dbReference>
<keyword evidence="2" id="KW-1185">Reference proteome</keyword>
<evidence type="ECO:0000313" key="2">
    <source>
        <dbReference type="Proteomes" id="UP000029221"/>
    </source>
</evidence>
<dbReference type="EMBL" id="BBML01000006">
    <property type="protein sequence ID" value="GAK97692.1"/>
    <property type="molecule type" value="Genomic_DNA"/>
</dbReference>
<evidence type="ECO:0000313" key="1">
    <source>
        <dbReference type="EMBL" id="GAK97692.1"/>
    </source>
</evidence>